<evidence type="ECO:0000256" key="1">
    <source>
        <dbReference type="SAM" id="MobiDB-lite"/>
    </source>
</evidence>
<protein>
    <submittedName>
        <fullName evidence="2">Uncharacterized protein</fullName>
    </submittedName>
</protein>
<dbReference type="AlphaFoldDB" id="A0A0D2KE29"/>
<name>A0A0D2KE29_9CHLO</name>
<keyword evidence="3" id="KW-1185">Reference proteome</keyword>
<reference evidence="2 3" key="1">
    <citation type="journal article" date="2013" name="BMC Genomics">
        <title>Reconstruction of the lipid metabolism for the microalga Monoraphidium neglectum from its genome sequence reveals characteristics suitable for biofuel production.</title>
        <authorList>
            <person name="Bogen C."/>
            <person name="Al-Dilaimi A."/>
            <person name="Albersmeier A."/>
            <person name="Wichmann J."/>
            <person name="Grundmann M."/>
            <person name="Rupp O."/>
            <person name="Lauersen K.J."/>
            <person name="Blifernez-Klassen O."/>
            <person name="Kalinowski J."/>
            <person name="Goesmann A."/>
            <person name="Mussgnug J.H."/>
            <person name="Kruse O."/>
        </authorList>
    </citation>
    <scope>NUCLEOTIDE SEQUENCE [LARGE SCALE GENOMIC DNA]</scope>
    <source>
        <strain evidence="2 3">SAG 48.87</strain>
    </source>
</reference>
<proteinExistence type="predicted"/>
<evidence type="ECO:0000313" key="2">
    <source>
        <dbReference type="EMBL" id="KIY94083.1"/>
    </source>
</evidence>
<dbReference type="GeneID" id="25731383"/>
<accession>A0A0D2KE29</accession>
<feature type="region of interest" description="Disordered" evidence="1">
    <location>
        <begin position="16"/>
        <end position="125"/>
    </location>
</feature>
<feature type="compositionally biased region" description="Low complexity" evidence="1">
    <location>
        <begin position="65"/>
        <end position="88"/>
    </location>
</feature>
<gene>
    <name evidence="2" type="ORF">MNEG_13877</name>
</gene>
<dbReference type="Proteomes" id="UP000054498">
    <property type="component" value="Unassembled WGS sequence"/>
</dbReference>
<dbReference type="KEGG" id="mng:MNEG_13877"/>
<dbReference type="EMBL" id="KK104325">
    <property type="protein sequence ID" value="KIY94083.1"/>
    <property type="molecule type" value="Genomic_DNA"/>
</dbReference>
<feature type="non-terminal residue" evidence="2">
    <location>
        <position position="141"/>
    </location>
</feature>
<organism evidence="2 3">
    <name type="scientific">Monoraphidium neglectum</name>
    <dbReference type="NCBI Taxonomy" id="145388"/>
    <lineage>
        <taxon>Eukaryota</taxon>
        <taxon>Viridiplantae</taxon>
        <taxon>Chlorophyta</taxon>
        <taxon>core chlorophytes</taxon>
        <taxon>Chlorophyceae</taxon>
        <taxon>CS clade</taxon>
        <taxon>Sphaeropleales</taxon>
        <taxon>Selenastraceae</taxon>
        <taxon>Monoraphidium</taxon>
    </lineage>
</organism>
<sequence length="141" mass="13913">MSALILRHIATALTQQQSRGVARQADGDGSEGVAHGGGDVGDANNASSSGGTGADKDRQQQHPTLLLARDALMADAVAPAAPGPDTGAGLDGGPRRAASVAAHGDSRGSNDTPEGGAPASGASWPLLSWSRCRVAAAQIGR</sequence>
<evidence type="ECO:0000313" key="3">
    <source>
        <dbReference type="Proteomes" id="UP000054498"/>
    </source>
</evidence>
<dbReference type="RefSeq" id="XP_013893103.1">
    <property type="nucleotide sequence ID" value="XM_014037649.1"/>
</dbReference>